<reference evidence="7 8" key="1">
    <citation type="submission" date="2018-06" db="EMBL/GenBank/DDBJ databases">
        <title>Comparative genomics reveals the genomic features of Rhizophagus irregularis, R. cerebriforme, R. diaphanum and Gigaspora rosea, and their symbiotic lifestyle signature.</title>
        <authorList>
            <person name="Morin E."/>
            <person name="San Clemente H."/>
            <person name="Chen E.C.H."/>
            <person name="De La Providencia I."/>
            <person name="Hainaut M."/>
            <person name="Kuo A."/>
            <person name="Kohler A."/>
            <person name="Murat C."/>
            <person name="Tang N."/>
            <person name="Roy S."/>
            <person name="Loubradou J."/>
            <person name="Henrissat B."/>
            <person name="Grigoriev I.V."/>
            <person name="Corradi N."/>
            <person name="Roux C."/>
            <person name="Martin F.M."/>
        </authorList>
    </citation>
    <scope>NUCLEOTIDE SEQUENCE [LARGE SCALE GENOMIC DNA]</scope>
    <source>
        <strain evidence="7 8">DAOM 227022</strain>
    </source>
</reference>
<gene>
    <name evidence="7" type="ORF">C1645_859930</name>
</gene>
<proteinExistence type="predicted"/>
<dbReference type="InterPro" id="IPR051681">
    <property type="entry name" value="Ser/Thr_Kinases-Pseudokinases"/>
</dbReference>
<evidence type="ECO:0000313" key="7">
    <source>
        <dbReference type="EMBL" id="RIA84013.1"/>
    </source>
</evidence>
<evidence type="ECO:0000256" key="5">
    <source>
        <dbReference type="PROSITE-ProRule" id="PRU10141"/>
    </source>
</evidence>
<dbReference type="GO" id="GO:0005524">
    <property type="term" value="F:ATP binding"/>
    <property type="evidence" value="ECO:0007669"/>
    <property type="project" value="UniProtKB-UniRule"/>
</dbReference>
<protein>
    <submittedName>
        <fullName evidence="7">Kinase-like domain-containing protein</fullName>
    </submittedName>
</protein>
<comment type="caution">
    <text evidence="7">The sequence shown here is derived from an EMBL/GenBank/DDBJ whole genome shotgun (WGS) entry which is preliminary data.</text>
</comment>
<dbReference type="PANTHER" id="PTHR44329:SF288">
    <property type="entry name" value="MITOGEN-ACTIVATED PROTEIN KINASE KINASE KINASE 20"/>
    <property type="match status" value="1"/>
</dbReference>
<dbReference type="GO" id="GO:0004674">
    <property type="term" value="F:protein serine/threonine kinase activity"/>
    <property type="evidence" value="ECO:0007669"/>
    <property type="project" value="TreeGrafter"/>
</dbReference>
<dbReference type="InterPro" id="IPR000719">
    <property type="entry name" value="Prot_kinase_dom"/>
</dbReference>
<keyword evidence="3 7" id="KW-0418">Kinase</keyword>
<dbReference type="EMBL" id="QKYT01000524">
    <property type="protein sequence ID" value="RIA84013.1"/>
    <property type="molecule type" value="Genomic_DNA"/>
</dbReference>
<evidence type="ECO:0000256" key="3">
    <source>
        <dbReference type="ARBA" id="ARBA00022777"/>
    </source>
</evidence>
<dbReference type="OrthoDB" id="10261027at2759"/>
<dbReference type="InterPro" id="IPR001245">
    <property type="entry name" value="Ser-Thr/Tyr_kinase_cat_dom"/>
</dbReference>
<evidence type="ECO:0000259" key="6">
    <source>
        <dbReference type="PROSITE" id="PS50011"/>
    </source>
</evidence>
<keyword evidence="4 5" id="KW-0067">ATP-binding</keyword>
<dbReference type="STRING" id="658196.A0A397SCK0"/>
<evidence type="ECO:0000256" key="1">
    <source>
        <dbReference type="ARBA" id="ARBA00022679"/>
    </source>
</evidence>
<dbReference type="PRINTS" id="PR00109">
    <property type="entry name" value="TYRKINASE"/>
</dbReference>
<dbReference type="Gene3D" id="1.10.510.10">
    <property type="entry name" value="Transferase(Phosphotransferase) domain 1"/>
    <property type="match status" value="1"/>
</dbReference>
<sequence>MSNNAELKVNNNSNEEINWIEEAISNKLIKHYEFENFYNLTEIGSGGFGIVYRANWKNSYKYFALKSFINFNNAVVKEIIREIKLQREVDFHDNVISFHGVTSNLEYKRKKYWLVLEYADSGSLRNYLKEHFEDLTWNDKYSLALQLAYAVSCLHDEGIVHRDLHSNNILVHQNTIKLADFGLSKRIDETSNSRSKVFGMVTYVDPKLFNRKRNSNNKLQIYSLNEKSDVYSTGILLWEISSGRPPFYDEPHDAGLTIEILQGLRETPIPNTSEDYIKIYTGNYNLTYNL</sequence>
<keyword evidence="2 5" id="KW-0547">Nucleotide-binding</keyword>
<keyword evidence="1" id="KW-0808">Transferase</keyword>
<dbReference type="PIRSF" id="PIRSF000654">
    <property type="entry name" value="Integrin-linked_kinase"/>
    <property type="match status" value="1"/>
</dbReference>
<dbReference type="PROSITE" id="PS00107">
    <property type="entry name" value="PROTEIN_KINASE_ATP"/>
    <property type="match status" value="1"/>
</dbReference>
<dbReference type="Proteomes" id="UP000265703">
    <property type="component" value="Unassembled WGS sequence"/>
</dbReference>
<evidence type="ECO:0000256" key="2">
    <source>
        <dbReference type="ARBA" id="ARBA00022741"/>
    </source>
</evidence>
<organism evidence="7 8">
    <name type="scientific">Glomus cerebriforme</name>
    <dbReference type="NCBI Taxonomy" id="658196"/>
    <lineage>
        <taxon>Eukaryota</taxon>
        <taxon>Fungi</taxon>
        <taxon>Fungi incertae sedis</taxon>
        <taxon>Mucoromycota</taxon>
        <taxon>Glomeromycotina</taxon>
        <taxon>Glomeromycetes</taxon>
        <taxon>Glomerales</taxon>
        <taxon>Glomeraceae</taxon>
        <taxon>Glomus</taxon>
    </lineage>
</organism>
<dbReference type="InterPro" id="IPR011009">
    <property type="entry name" value="Kinase-like_dom_sf"/>
</dbReference>
<dbReference type="PANTHER" id="PTHR44329">
    <property type="entry name" value="SERINE/THREONINE-PROTEIN KINASE TNNI3K-RELATED"/>
    <property type="match status" value="1"/>
</dbReference>
<feature type="domain" description="Protein kinase" evidence="6">
    <location>
        <begin position="37"/>
        <end position="290"/>
    </location>
</feature>
<feature type="binding site" evidence="5">
    <location>
        <position position="66"/>
    </location>
    <ligand>
        <name>ATP</name>
        <dbReference type="ChEBI" id="CHEBI:30616"/>
    </ligand>
</feature>
<dbReference type="PROSITE" id="PS50011">
    <property type="entry name" value="PROTEIN_KINASE_DOM"/>
    <property type="match status" value="1"/>
</dbReference>
<dbReference type="SUPFAM" id="SSF56112">
    <property type="entry name" value="Protein kinase-like (PK-like)"/>
    <property type="match status" value="1"/>
</dbReference>
<dbReference type="Pfam" id="PF00069">
    <property type="entry name" value="Pkinase"/>
    <property type="match status" value="1"/>
</dbReference>
<dbReference type="AlphaFoldDB" id="A0A397SCK0"/>
<evidence type="ECO:0000256" key="4">
    <source>
        <dbReference type="ARBA" id="ARBA00022840"/>
    </source>
</evidence>
<name>A0A397SCK0_9GLOM</name>
<dbReference type="InterPro" id="IPR017441">
    <property type="entry name" value="Protein_kinase_ATP_BS"/>
</dbReference>
<accession>A0A397SCK0</accession>
<keyword evidence="8" id="KW-1185">Reference proteome</keyword>
<evidence type="ECO:0000313" key="8">
    <source>
        <dbReference type="Proteomes" id="UP000265703"/>
    </source>
</evidence>